<dbReference type="EMBL" id="LS992241">
    <property type="protein sequence ID" value="SYX85077.1"/>
    <property type="molecule type" value="Genomic_DNA"/>
</dbReference>
<evidence type="ECO:0000256" key="3">
    <source>
        <dbReference type="ARBA" id="ARBA00023163"/>
    </source>
</evidence>
<sequence>MSTSEQTTTLPCPEGTSRSTASPTTILEHLEHESTTGAAPSTACPIEHTMDIIGGKWTFLILRELFYGTKRFGELERSLHGISPRTLSLRLKELEQRHIIQRTVFSEIPPHVEYSLTEMGLTLRPIFDAMKEWGTTWNVMGDARE</sequence>
<dbReference type="SUPFAM" id="SSF46785">
    <property type="entry name" value="Winged helix' DNA-binding domain"/>
    <property type="match status" value="1"/>
</dbReference>
<organism evidence="6 7">
    <name type="scientific">Paenibacillus alvei</name>
    <name type="common">Bacillus alvei</name>
    <dbReference type="NCBI Taxonomy" id="44250"/>
    <lineage>
        <taxon>Bacteria</taxon>
        <taxon>Bacillati</taxon>
        <taxon>Bacillota</taxon>
        <taxon>Bacilli</taxon>
        <taxon>Bacillales</taxon>
        <taxon>Paenibacillaceae</taxon>
        <taxon>Paenibacillus</taxon>
    </lineage>
</organism>
<dbReference type="GO" id="GO:0003677">
    <property type="term" value="F:DNA binding"/>
    <property type="evidence" value="ECO:0007669"/>
    <property type="project" value="UniProtKB-KW"/>
</dbReference>
<evidence type="ECO:0000256" key="2">
    <source>
        <dbReference type="ARBA" id="ARBA00023125"/>
    </source>
</evidence>
<dbReference type="InterPro" id="IPR002577">
    <property type="entry name" value="HTH_HxlR"/>
</dbReference>
<dbReference type="Pfam" id="PF01638">
    <property type="entry name" value="HxlR"/>
    <property type="match status" value="1"/>
</dbReference>
<evidence type="ECO:0000313" key="6">
    <source>
        <dbReference type="EMBL" id="SYX85077.1"/>
    </source>
</evidence>
<keyword evidence="3" id="KW-0804">Transcription</keyword>
<dbReference type="InterPro" id="IPR036390">
    <property type="entry name" value="WH_DNA-bd_sf"/>
</dbReference>
<dbReference type="InterPro" id="IPR036388">
    <property type="entry name" value="WH-like_DNA-bd_sf"/>
</dbReference>
<dbReference type="PANTHER" id="PTHR33204">
    <property type="entry name" value="TRANSCRIPTIONAL REGULATOR, MARR FAMILY"/>
    <property type="match status" value="1"/>
</dbReference>
<proteinExistence type="predicted"/>
<protein>
    <submittedName>
        <fullName evidence="6">MarR family transcriptional regulator</fullName>
    </submittedName>
</protein>
<accession>A0A383RDA4</accession>
<reference evidence="7" key="1">
    <citation type="submission" date="2018-08" db="EMBL/GenBank/DDBJ databases">
        <authorList>
            <person name="Chevrot R."/>
        </authorList>
    </citation>
    <scope>NUCLEOTIDE SEQUENCE [LARGE SCALE GENOMIC DNA]</scope>
</reference>
<dbReference type="Gene3D" id="1.10.10.10">
    <property type="entry name" value="Winged helix-like DNA-binding domain superfamily/Winged helix DNA-binding domain"/>
    <property type="match status" value="1"/>
</dbReference>
<evidence type="ECO:0000259" key="5">
    <source>
        <dbReference type="PROSITE" id="PS51118"/>
    </source>
</evidence>
<evidence type="ECO:0000313" key="7">
    <source>
        <dbReference type="Proteomes" id="UP000304148"/>
    </source>
</evidence>
<evidence type="ECO:0000256" key="1">
    <source>
        <dbReference type="ARBA" id="ARBA00023015"/>
    </source>
</evidence>
<feature type="domain" description="HTH hxlR-type" evidence="5">
    <location>
        <begin position="44"/>
        <end position="142"/>
    </location>
</feature>
<dbReference type="PANTHER" id="PTHR33204:SF18">
    <property type="entry name" value="TRANSCRIPTIONAL REGULATORY PROTEIN"/>
    <property type="match status" value="1"/>
</dbReference>
<keyword evidence="2" id="KW-0238">DNA-binding</keyword>
<dbReference type="Proteomes" id="UP000304148">
    <property type="component" value="Chromosome"/>
</dbReference>
<gene>
    <name evidence="6" type="ORF">PBLR_13499</name>
</gene>
<keyword evidence="1" id="KW-0805">Transcription regulation</keyword>
<dbReference type="AlphaFoldDB" id="A0A383RDA4"/>
<feature type="region of interest" description="Disordered" evidence="4">
    <location>
        <begin position="1"/>
        <end position="21"/>
    </location>
</feature>
<evidence type="ECO:0000256" key="4">
    <source>
        <dbReference type="SAM" id="MobiDB-lite"/>
    </source>
</evidence>
<name>A0A383RDA4_PAEAL</name>
<dbReference type="PROSITE" id="PS51118">
    <property type="entry name" value="HTH_HXLR"/>
    <property type="match status" value="1"/>
</dbReference>